<keyword evidence="3" id="KW-1185">Reference proteome</keyword>
<organism evidence="2 3">
    <name type="scientific">Actinomadura harenae</name>
    <dbReference type="NCBI Taxonomy" id="2483351"/>
    <lineage>
        <taxon>Bacteria</taxon>
        <taxon>Bacillati</taxon>
        <taxon>Actinomycetota</taxon>
        <taxon>Actinomycetes</taxon>
        <taxon>Streptosporangiales</taxon>
        <taxon>Thermomonosporaceae</taxon>
        <taxon>Actinomadura</taxon>
    </lineage>
</organism>
<feature type="domain" description="ABM" evidence="1">
    <location>
        <begin position="2"/>
        <end position="73"/>
    </location>
</feature>
<keyword evidence="2" id="KW-0503">Monooxygenase</keyword>
<dbReference type="SUPFAM" id="SSF54909">
    <property type="entry name" value="Dimeric alpha+beta barrel"/>
    <property type="match status" value="1"/>
</dbReference>
<dbReference type="InterPro" id="IPR011008">
    <property type="entry name" value="Dimeric_a/b-barrel"/>
</dbReference>
<gene>
    <name evidence="2" type="ORF">EBO15_17330</name>
</gene>
<dbReference type="OrthoDB" id="268331at2"/>
<dbReference type="Proteomes" id="UP000282674">
    <property type="component" value="Unassembled WGS sequence"/>
</dbReference>
<evidence type="ECO:0000313" key="3">
    <source>
        <dbReference type="Proteomes" id="UP000282674"/>
    </source>
</evidence>
<keyword evidence="2" id="KW-0560">Oxidoreductase</keyword>
<name>A0A3M2M181_9ACTN</name>
<dbReference type="RefSeq" id="WP_122195424.1">
    <property type="nucleotide sequence ID" value="NZ_JBHSKC010000013.1"/>
</dbReference>
<comment type="caution">
    <text evidence="2">The sequence shown here is derived from an EMBL/GenBank/DDBJ whole genome shotgun (WGS) entry which is preliminary data.</text>
</comment>
<dbReference type="Gene3D" id="3.30.70.100">
    <property type="match status" value="1"/>
</dbReference>
<protein>
    <submittedName>
        <fullName evidence="2">Antibiotic biosynthesis monooxygenase</fullName>
    </submittedName>
</protein>
<accession>A0A3M2M181</accession>
<sequence length="93" mass="10424">MFTFINKFVVTGDQAEFEAVLDQIGRYMAKQPGYRAHRLYRSMQGRPVYVEMAEWDSPDAHRAAASGETFRESVTALMSLATAEPGGFELISD</sequence>
<dbReference type="AlphaFoldDB" id="A0A3M2M181"/>
<reference evidence="2 3" key="1">
    <citation type="submission" date="2018-10" db="EMBL/GenBank/DDBJ databases">
        <title>Isolation from soil.</title>
        <authorList>
            <person name="Hu J."/>
        </authorList>
    </citation>
    <scope>NUCLEOTIDE SEQUENCE [LARGE SCALE GENOMIC DNA]</scope>
    <source>
        <strain evidence="2 3">NEAU-Ht49</strain>
    </source>
</reference>
<proteinExistence type="predicted"/>
<dbReference type="GO" id="GO:0004497">
    <property type="term" value="F:monooxygenase activity"/>
    <property type="evidence" value="ECO:0007669"/>
    <property type="project" value="UniProtKB-KW"/>
</dbReference>
<dbReference type="InterPro" id="IPR007138">
    <property type="entry name" value="ABM_dom"/>
</dbReference>
<evidence type="ECO:0000259" key="1">
    <source>
        <dbReference type="Pfam" id="PF03992"/>
    </source>
</evidence>
<dbReference type="Pfam" id="PF03992">
    <property type="entry name" value="ABM"/>
    <property type="match status" value="1"/>
</dbReference>
<evidence type="ECO:0000313" key="2">
    <source>
        <dbReference type="EMBL" id="RMI43192.1"/>
    </source>
</evidence>
<dbReference type="EMBL" id="RFFG01000027">
    <property type="protein sequence ID" value="RMI43192.1"/>
    <property type="molecule type" value="Genomic_DNA"/>
</dbReference>